<accession>A0A8K0JRF3</accession>
<dbReference type="EC" id="2.7.7.48" evidence="1"/>
<organism evidence="4 5">
    <name type="scientific">Filobasidium floriforme</name>
    <dbReference type="NCBI Taxonomy" id="5210"/>
    <lineage>
        <taxon>Eukaryota</taxon>
        <taxon>Fungi</taxon>
        <taxon>Dikarya</taxon>
        <taxon>Basidiomycota</taxon>
        <taxon>Agaricomycotina</taxon>
        <taxon>Tremellomycetes</taxon>
        <taxon>Filobasidiales</taxon>
        <taxon>Filobasidiaceae</taxon>
        <taxon>Filobasidium</taxon>
    </lineage>
</organism>
<keyword evidence="1" id="KW-0694">RNA-binding</keyword>
<dbReference type="PANTHER" id="PTHR23079:SF55">
    <property type="entry name" value="RNA-DIRECTED RNA POLYMERASE"/>
    <property type="match status" value="1"/>
</dbReference>
<name>A0A8K0JRF3_9TREE</name>
<dbReference type="GO" id="GO:0031380">
    <property type="term" value="C:nuclear RNA-directed RNA polymerase complex"/>
    <property type="evidence" value="ECO:0007669"/>
    <property type="project" value="TreeGrafter"/>
</dbReference>
<evidence type="ECO:0000259" key="3">
    <source>
        <dbReference type="Pfam" id="PF05183"/>
    </source>
</evidence>
<keyword evidence="1" id="KW-0696">RNA-directed RNA polymerase</keyword>
<dbReference type="InterPro" id="IPR007855">
    <property type="entry name" value="RDRP"/>
</dbReference>
<dbReference type="InterPro" id="IPR057596">
    <property type="entry name" value="RDRP_core"/>
</dbReference>
<comment type="caution">
    <text evidence="4">The sequence shown here is derived from an EMBL/GenBank/DDBJ whole genome shotgun (WGS) entry which is preliminary data.</text>
</comment>
<feature type="region of interest" description="Disordered" evidence="2">
    <location>
        <begin position="548"/>
        <end position="571"/>
    </location>
</feature>
<evidence type="ECO:0000313" key="4">
    <source>
        <dbReference type="EMBL" id="KAG7571054.1"/>
    </source>
</evidence>
<keyword evidence="5" id="KW-1185">Reference proteome</keyword>
<proteinExistence type="inferred from homology"/>
<sequence>MLVCHATSLGAYDSISLHSSGIKKRFTFLSSSDSRIRVKDRKTVLFFEEGPDYTARSLLQKFGDLDAILLKSGIGKYFARLSLNFSTTIPTIDIERFQVATIPDLQAPDGKDFTDGCGCITRSAARRVAKALGLQYVPSVFQFRYAGAKGVLVPHEPEDLEKWFPGHYEPGIELYLRPSQIKYDAWLYTSLDISDHSKQRTVFKCAKLQRAMIRILTDQGVPLRNFKMLLRKELEHLVGVLKDRQKASDWLKRQETSLDADDKSSQAMCLRMIAAGHDLSEPYLAQMLGRMLAKDILQLRRKLHIPVTNSIYLFGVCDESGVLQEDEIYCHAGTDGFIEGKVLMTRSPMMHPGDIRVVTAVKPPEDSPFYRHSDCVVLPIRGYQPLADKMGGGDLDGDQYFISWNEAIIPETVDPPNPREVSPPSTPLEAKVKKEKSARPAKTYDHMEELRRYIGKRVLSFDIGATAKAWTEAANARELGSRDPYCLALSARYECCLDTNKTGEEIPPIPPDALKGPLRTGTYAYITGDQRRAFDNILYRPLPFRATGLDHPPRNAGSGMPLDVRSRRSHK</sequence>
<feature type="region of interest" description="Disordered" evidence="2">
    <location>
        <begin position="411"/>
        <end position="441"/>
    </location>
</feature>
<comment type="similarity">
    <text evidence="1">Belongs to the RdRP family.</text>
</comment>
<dbReference type="GO" id="GO:0003723">
    <property type="term" value="F:RNA binding"/>
    <property type="evidence" value="ECO:0007669"/>
    <property type="project" value="UniProtKB-KW"/>
</dbReference>
<reference evidence="4" key="1">
    <citation type="submission" date="2020-04" db="EMBL/GenBank/DDBJ databases">
        <title>Analysis of mating type loci in Filobasidium floriforme.</title>
        <authorList>
            <person name="Nowrousian M."/>
        </authorList>
    </citation>
    <scope>NUCLEOTIDE SEQUENCE</scope>
    <source>
        <strain evidence="4">CBS 6242</strain>
    </source>
</reference>
<feature type="domain" description="RDRP core" evidence="3">
    <location>
        <begin position="23"/>
        <end position="510"/>
    </location>
</feature>
<dbReference type="GO" id="GO:0003968">
    <property type="term" value="F:RNA-directed RNA polymerase activity"/>
    <property type="evidence" value="ECO:0007669"/>
    <property type="project" value="UniProtKB-KW"/>
</dbReference>
<comment type="catalytic activity">
    <reaction evidence="1">
        <text>RNA(n) + a ribonucleoside 5'-triphosphate = RNA(n+1) + diphosphate</text>
        <dbReference type="Rhea" id="RHEA:21248"/>
        <dbReference type="Rhea" id="RHEA-COMP:14527"/>
        <dbReference type="Rhea" id="RHEA-COMP:17342"/>
        <dbReference type="ChEBI" id="CHEBI:33019"/>
        <dbReference type="ChEBI" id="CHEBI:61557"/>
        <dbReference type="ChEBI" id="CHEBI:140395"/>
        <dbReference type="EC" id="2.7.7.48"/>
    </reaction>
</comment>
<dbReference type="Pfam" id="PF05183">
    <property type="entry name" value="RdRP"/>
    <property type="match status" value="1"/>
</dbReference>
<protein>
    <recommendedName>
        <fullName evidence="1">RNA-dependent RNA polymerase</fullName>
        <ecNumber evidence="1">2.7.7.48</ecNumber>
    </recommendedName>
</protein>
<gene>
    <name evidence="4" type="ORF">FFLO_01018</name>
</gene>
<dbReference type="PANTHER" id="PTHR23079">
    <property type="entry name" value="RNA-DEPENDENT RNA POLYMERASE"/>
    <property type="match status" value="1"/>
</dbReference>
<dbReference type="GO" id="GO:0030422">
    <property type="term" value="P:siRNA processing"/>
    <property type="evidence" value="ECO:0007669"/>
    <property type="project" value="TreeGrafter"/>
</dbReference>
<dbReference type="Proteomes" id="UP000812966">
    <property type="component" value="Unassembled WGS sequence"/>
</dbReference>
<keyword evidence="1" id="KW-0808">Transferase</keyword>
<evidence type="ECO:0000256" key="2">
    <source>
        <dbReference type="SAM" id="MobiDB-lite"/>
    </source>
</evidence>
<keyword evidence="1" id="KW-0548">Nucleotidyltransferase</keyword>
<dbReference type="AlphaFoldDB" id="A0A8K0JRF3"/>
<feature type="compositionally biased region" description="Basic and acidic residues" evidence="2">
    <location>
        <begin position="430"/>
        <end position="441"/>
    </location>
</feature>
<evidence type="ECO:0000313" key="5">
    <source>
        <dbReference type="Proteomes" id="UP000812966"/>
    </source>
</evidence>
<dbReference type="EMBL" id="JABELV010000012">
    <property type="protein sequence ID" value="KAG7571054.1"/>
    <property type="molecule type" value="Genomic_DNA"/>
</dbReference>
<evidence type="ECO:0000256" key="1">
    <source>
        <dbReference type="RuleBase" id="RU363098"/>
    </source>
</evidence>